<gene>
    <name evidence="2" type="ORF">FQU76_21540</name>
</gene>
<accession>A0A5B8IJB5</accession>
<evidence type="ECO:0000313" key="2">
    <source>
        <dbReference type="EMBL" id="QDY78668.1"/>
    </source>
</evidence>
<dbReference type="Gene3D" id="2.80.10.50">
    <property type="match status" value="1"/>
</dbReference>
<dbReference type="KEGG" id="sqz:FQU76_21540"/>
<feature type="domain" description="Ricin B lectin" evidence="1">
    <location>
        <begin position="80"/>
        <end position="200"/>
    </location>
</feature>
<dbReference type="OrthoDB" id="3534750at2"/>
<dbReference type="CDD" id="cd23415">
    <property type="entry name" value="beta-trefoil_Ricin_AH"/>
    <property type="match status" value="1"/>
</dbReference>
<dbReference type="AlphaFoldDB" id="A0A5B8IJB5"/>
<keyword evidence="2" id="KW-0430">Lectin</keyword>
<dbReference type="Pfam" id="PF00652">
    <property type="entry name" value="Ricin_B_lectin"/>
    <property type="match status" value="1"/>
</dbReference>
<evidence type="ECO:0000313" key="3">
    <source>
        <dbReference type="Proteomes" id="UP000320580"/>
    </source>
</evidence>
<reference evidence="2 3" key="1">
    <citation type="submission" date="2019-07" db="EMBL/GenBank/DDBJ databases">
        <authorList>
            <person name="Zhu P."/>
        </authorList>
    </citation>
    <scope>NUCLEOTIDE SEQUENCE [LARGE SCALE GENOMIC DNA]</scope>
    <source>
        <strain evidence="2 3">SSL-25</strain>
    </source>
</reference>
<keyword evidence="3" id="KW-1185">Reference proteome</keyword>
<name>A0A5B8IJB5_9ACTN</name>
<organism evidence="2 3">
    <name type="scientific">Streptomyces qinzhouensis</name>
    <dbReference type="NCBI Taxonomy" id="2599401"/>
    <lineage>
        <taxon>Bacteria</taxon>
        <taxon>Bacillati</taxon>
        <taxon>Actinomycetota</taxon>
        <taxon>Actinomycetes</taxon>
        <taxon>Kitasatosporales</taxon>
        <taxon>Streptomycetaceae</taxon>
        <taxon>Streptomyces</taxon>
    </lineage>
</organism>
<sequence>MASAMSPVRFPDGSACRKRTGFNCRCSPQSASATFPRVKRPPLKGTNMSVRKSLVSVLASVSLAGAGALALAPPAQAAIPGIEELRNVATGFCLDSNSSGSAYTHVCNGNEYQKWLIMPGTGATYTLQSRATGLCLDSNGGSRVYTHVCNGGDYQKWTISRATPTGSYVLTNIVSSLVLDSNGSKRVYMHVPNGGDYQQWA</sequence>
<dbReference type="SMART" id="SM00458">
    <property type="entry name" value="RICIN"/>
    <property type="match status" value="1"/>
</dbReference>
<protein>
    <submittedName>
        <fullName evidence="2">Ricin-type beta-trefoil lectin domain protein</fullName>
    </submittedName>
</protein>
<evidence type="ECO:0000259" key="1">
    <source>
        <dbReference type="SMART" id="SM00458"/>
    </source>
</evidence>
<dbReference type="PROSITE" id="PS50231">
    <property type="entry name" value="RICIN_B_LECTIN"/>
    <property type="match status" value="1"/>
</dbReference>
<dbReference type="Proteomes" id="UP000320580">
    <property type="component" value="Chromosome"/>
</dbReference>
<dbReference type="EMBL" id="CP042266">
    <property type="protein sequence ID" value="QDY78668.1"/>
    <property type="molecule type" value="Genomic_DNA"/>
</dbReference>
<dbReference type="GO" id="GO:0030246">
    <property type="term" value="F:carbohydrate binding"/>
    <property type="evidence" value="ECO:0007669"/>
    <property type="project" value="UniProtKB-KW"/>
</dbReference>
<dbReference type="SUPFAM" id="SSF50370">
    <property type="entry name" value="Ricin B-like lectins"/>
    <property type="match status" value="1"/>
</dbReference>
<dbReference type="InterPro" id="IPR035992">
    <property type="entry name" value="Ricin_B-like_lectins"/>
</dbReference>
<proteinExistence type="predicted"/>
<dbReference type="InterPro" id="IPR000772">
    <property type="entry name" value="Ricin_B_lectin"/>
</dbReference>